<reference evidence="3 4" key="1">
    <citation type="journal article" date="2023" name="Microbiol. Resour. Announc.">
        <title>Complete Genome Sequence of Imperialibacter roseus strain P4T.</title>
        <authorList>
            <person name="Tizabi D.R."/>
            <person name="Bachvaroff T."/>
            <person name="Hill R.T."/>
        </authorList>
    </citation>
    <scope>NUCLEOTIDE SEQUENCE [LARGE SCALE GENOMIC DNA]</scope>
    <source>
        <strain evidence="3 4">P4T</strain>
    </source>
</reference>
<keyword evidence="4" id="KW-1185">Reference proteome</keyword>
<evidence type="ECO:0000259" key="2">
    <source>
        <dbReference type="Pfam" id="PF23355"/>
    </source>
</evidence>
<feature type="chain" id="PRO_5045977187" description="IFT52 GIFT domain-containing protein" evidence="1">
    <location>
        <begin position="33"/>
        <end position="256"/>
    </location>
</feature>
<accession>A0ABZ0ITT0</accession>
<feature type="domain" description="IFT52 GIFT" evidence="2">
    <location>
        <begin position="89"/>
        <end position="163"/>
    </location>
</feature>
<dbReference type="EMBL" id="CP136051">
    <property type="protein sequence ID" value="WOK07544.1"/>
    <property type="molecule type" value="Genomic_DNA"/>
</dbReference>
<evidence type="ECO:0000256" key="1">
    <source>
        <dbReference type="SAM" id="SignalP"/>
    </source>
</evidence>
<evidence type="ECO:0000313" key="3">
    <source>
        <dbReference type="EMBL" id="WOK07544.1"/>
    </source>
</evidence>
<gene>
    <name evidence="3" type="ORF">RT717_02775</name>
</gene>
<organism evidence="3 4">
    <name type="scientific">Imperialibacter roseus</name>
    <dbReference type="NCBI Taxonomy" id="1324217"/>
    <lineage>
        <taxon>Bacteria</taxon>
        <taxon>Pseudomonadati</taxon>
        <taxon>Bacteroidota</taxon>
        <taxon>Cytophagia</taxon>
        <taxon>Cytophagales</taxon>
        <taxon>Flammeovirgaceae</taxon>
        <taxon>Imperialibacter</taxon>
    </lineage>
</organism>
<evidence type="ECO:0000313" key="4">
    <source>
        <dbReference type="Proteomes" id="UP001302349"/>
    </source>
</evidence>
<feature type="signal peptide" evidence="1">
    <location>
        <begin position="1"/>
        <end position="32"/>
    </location>
</feature>
<name>A0ABZ0ITT0_9BACT</name>
<dbReference type="InterPro" id="IPR055458">
    <property type="entry name" value="IFT52_GIFT"/>
</dbReference>
<proteinExistence type="predicted"/>
<keyword evidence="1" id="KW-0732">Signal</keyword>
<dbReference type="Proteomes" id="UP001302349">
    <property type="component" value="Chromosome"/>
</dbReference>
<dbReference type="SUPFAM" id="SSF52317">
    <property type="entry name" value="Class I glutamine amidotransferase-like"/>
    <property type="match status" value="1"/>
</dbReference>
<dbReference type="RefSeq" id="WP_317490220.1">
    <property type="nucleotide sequence ID" value="NZ_CP136051.1"/>
</dbReference>
<dbReference type="Pfam" id="PF23355">
    <property type="entry name" value="IFT52_GIFT"/>
    <property type="match status" value="1"/>
</dbReference>
<dbReference type="InterPro" id="IPR029062">
    <property type="entry name" value="Class_I_gatase-like"/>
</dbReference>
<protein>
    <recommendedName>
        <fullName evidence="2">IFT52 GIFT domain-containing protein</fullName>
    </recommendedName>
</protein>
<sequence length="256" mass="27669">MKNQRNTAKAKFSYWKAALAALVMLISADHLMAQSAKYTLLVDVAHGQKFYNNPSKMNASAGSDGPRVEYLIGELSKNASSLGAQVGFLNEAITPAQLAKCDLLFIHIPSSTYSANEVKAITEYVAKGGSLFLVMEEDYWSTLKQTNTNDLIRPFGIQFGENSTDSLSGGFTKPTPVVKSPLKITYHGGRVVTGGTPFCFNSQTKAPFGVFATLNNGGKVIAMGDGMTPLYMTSWNGVTDYQCSEFMGAVLGWLLE</sequence>